<dbReference type="Pfam" id="PF03279">
    <property type="entry name" value="Lip_A_acyltrans"/>
    <property type="match status" value="1"/>
</dbReference>
<accession>A0A4Q0Y810</accession>
<evidence type="ECO:0000313" key="8">
    <source>
        <dbReference type="Proteomes" id="UP000290191"/>
    </source>
</evidence>
<evidence type="ECO:0000256" key="6">
    <source>
        <dbReference type="ARBA" id="ARBA00023315"/>
    </source>
</evidence>
<reference evidence="7 8" key="1">
    <citation type="submission" date="2017-10" db="EMBL/GenBank/DDBJ databases">
        <title>Genomics of the genus Arcobacter.</title>
        <authorList>
            <person name="Perez-Cataluna A."/>
            <person name="Figueras M.J."/>
        </authorList>
    </citation>
    <scope>NUCLEOTIDE SEQUENCE [LARGE SCALE GENOMIC DNA]</scope>
    <source>
        <strain evidence="7 8">DSM 24636</strain>
    </source>
</reference>
<dbReference type="PANTHER" id="PTHR30606:SF9">
    <property type="entry name" value="LIPID A BIOSYNTHESIS LAUROYLTRANSFERASE"/>
    <property type="match status" value="1"/>
</dbReference>
<organism evidence="7 8">
    <name type="scientific">Halarcobacter anaerophilus</name>
    <dbReference type="NCBI Taxonomy" id="877500"/>
    <lineage>
        <taxon>Bacteria</taxon>
        <taxon>Pseudomonadati</taxon>
        <taxon>Campylobacterota</taxon>
        <taxon>Epsilonproteobacteria</taxon>
        <taxon>Campylobacterales</taxon>
        <taxon>Arcobacteraceae</taxon>
        <taxon>Halarcobacter</taxon>
    </lineage>
</organism>
<keyword evidence="5" id="KW-0472">Membrane</keyword>
<dbReference type="GO" id="GO:0009247">
    <property type="term" value="P:glycolipid biosynthetic process"/>
    <property type="evidence" value="ECO:0007669"/>
    <property type="project" value="UniProtKB-ARBA"/>
</dbReference>
<dbReference type="PANTHER" id="PTHR30606">
    <property type="entry name" value="LIPID A BIOSYNTHESIS LAUROYL ACYLTRANSFERASE"/>
    <property type="match status" value="1"/>
</dbReference>
<keyword evidence="8" id="KW-1185">Reference proteome</keyword>
<evidence type="ECO:0000256" key="2">
    <source>
        <dbReference type="ARBA" id="ARBA00022475"/>
    </source>
</evidence>
<comment type="caution">
    <text evidence="7">The sequence shown here is derived from an EMBL/GenBank/DDBJ whole genome shotgun (WGS) entry which is preliminary data.</text>
</comment>
<dbReference type="AlphaFoldDB" id="A0A4Q0Y810"/>
<dbReference type="NCBIfam" id="NF006270">
    <property type="entry name" value="PRK08419.1"/>
    <property type="match status" value="1"/>
</dbReference>
<evidence type="ECO:0000256" key="5">
    <source>
        <dbReference type="ARBA" id="ARBA00023136"/>
    </source>
</evidence>
<keyword evidence="2" id="KW-1003">Cell membrane</keyword>
<comment type="subcellular location">
    <subcellularLocation>
        <location evidence="1">Cell inner membrane</location>
    </subcellularLocation>
</comment>
<dbReference type="GO" id="GO:0005886">
    <property type="term" value="C:plasma membrane"/>
    <property type="evidence" value="ECO:0007669"/>
    <property type="project" value="UniProtKB-SubCell"/>
</dbReference>
<protein>
    <submittedName>
        <fullName evidence="7">Lipid A biosynthesis acyltransferase</fullName>
    </submittedName>
</protein>
<dbReference type="RefSeq" id="WP_129081151.1">
    <property type="nucleotide sequence ID" value="NZ_CP041070.1"/>
</dbReference>
<keyword evidence="4 7" id="KW-0808">Transferase</keyword>
<dbReference type="Proteomes" id="UP000290191">
    <property type="component" value="Unassembled WGS sequence"/>
</dbReference>
<evidence type="ECO:0000256" key="3">
    <source>
        <dbReference type="ARBA" id="ARBA00022519"/>
    </source>
</evidence>
<dbReference type="GO" id="GO:0016746">
    <property type="term" value="F:acyltransferase activity"/>
    <property type="evidence" value="ECO:0007669"/>
    <property type="project" value="UniProtKB-KW"/>
</dbReference>
<dbReference type="STRING" id="877500.GCA_000935065_02269"/>
<evidence type="ECO:0000313" key="7">
    <source>
        <dbReference type="EMBL" id="RXJ64781.1"/>
    </source>
</evidence>
<keyword evidence="3" id="KW-0997">Cell inner membrane</keyword>
<keyword evidence="6 7" id="KW-0012">Acyltransferase</keyword>
<dbReference type="InterPro" id="IPR004960">
    <property type="entry name" value="LipA_acyltrans"/>
</dbReference>
<dbReference type="OrthoDB" id="9803456at2"/>
<gene>
    <name evidence="7" type="ORF">CRV06_02170</name>
</gene>
<evidence type="ECO:0000256" key="4">
    <source>
        <dbReference type="ARBA" id="ARBA00022679"/>
    </source>
</evidence>
<name>A0A4Q0Y810_9BACT</name>
<dbReference type="CDD" id="cd07984">
    <property type="entry name" value="LPLAT_LABLAT-like"/>
    <property type="match status" value="1"/>
</dbReference>
<dbReference type="EMBL" id="PDKO01000001">
    <property type="protein sequence ID" value="RXJ64781.1"/>
    <property type="molecule type" value="Genomic_DNA"/>
</dbReference>
<sequence length="303" mass="35788">MIRKIRDYLNYTLYNIFKYIISYTPKNISKKILILVAKLAYKYNKEHKHIAKVNLDLAFGDSLSNEEKEKIIFNSYKSLVFNLYEFVENQSISKEQLLKKGKVENEEVILEAIKSKRKIIYITAHYGGWELALPYVALKYGKLAVVNRKMDNPYMNNMYIEARDRNNITMLEKKVAAKGMLKAFKEKKAVALVIDQNIKNGVEIKFFGKKAMATDSTSRLALKLDAVIIPIFCVMNDFRDYTLKVGKMIDPSKTEFKTEDKIKELTQMQADLIEKQIKDKPELWFWQHKRWKKFYKELYKRNK</sequence>
<proteinExistence type="predicted"/>
<evidence type="ECO:0000256" key="1">
    <source>
        <dbReference type="ARBA" id="ARBA00004533"/>
    </source>
</evidence>